<gene>
    <name evidence="2" type="ORF">PY07228</name>
</gene>
<dbReference type="InterPro" id="IPR022035">
    <property type="entry name" value="PCIF1_WW"/>
</dbReference>
<evidence type="ECO:0000313" key="3">
    <source>
        <dbReference type="Proteomes" id="UP000008553"/>
    </source>
</evidence>
<protein>
    <recommendedName>
        <fullName evidence="1">PCIF1 WW domain-containing protein</fullName>
    </recommendedName>
</protein>
<comment type="caution">
    <text evidence="2">The sequence shown here is derived from an EMBL/GenBank/DDBJ whole genome shotgun (WGS) entry which is preliminary data.</text>
</comment>
<dbReference type="Proteomes" id="UP000008553">
    <property type="component" value="Unassembled WGS sequence"/>
</dbReference>
<dbReference type="PaxDb" id="73239-Q7R8J4"/>
<feature type="non-terminal residue" evidence="2">
    <location>
        <position position="1"/>
    </location>
</feature>
<sequence>SCIPKRIMTLLYKKLKVDRECFSSPFNAILQKYCSFFPDIDIFFGSAGNFFNFNFQNGAYEINPPFDIFLINKLIVYILYNLKKEEYELTFFLIIPLIKDKNYFYELLFSSPYLSSFFLLKNGLYTFSTRLFETREEEYISTCDCFVFILQNAKAKIKTEIDQNTMLKIKKSWENIHHIKQKN</sequence>
<dbReference type="Pfam" id="PF12237">
    <property type="entry name" value="PCIF1_WW"/>
    <property type="match status" value="1"/>
</dbReference>
<organism evidence="2 3">
    <name type="scientific">Plasmodium yoelii yoelii</name>
    <dbReference type="NCBI Taxonomy" id="73239"/>
    <lineage>
        <taxon>Eukaryota</taxon>
        <taxon>Sar</taxon>
        <taxon>Alveolata</taxon>
        <taxon>Apicomplexa</taxon>
        <taxon>Aconoidasida</taxon>
        <taxon>Haemosporida</taxon>
        <taxon>Plasmodiidae</taxon>
        <taxon>Plasmodium</taxon>
        <taxon>Plasmodium (Vinckeia)</taxon>
    </lineage>
</organism>
<accession>Q7R8J4</accession>
<dbReference type="InParanoid" id="Q7R8J4"/>
<dbReference type="PANTHER" id="PTHR21727">
    <property type="entry name" value="PHOSPHORYLATED CTD INTERACTING FACTOR 1"/>
    <property type="match status" value="1"/>
</dbReference>
<evidence type="ECO:0000259" key="1">
    <source>
        <dbReference type="Pfam" id="PF12237"/>
    </source>
</evidence>
<dbReference type="GO" id="GO:0016422">
    <property type="term" value="F:mRNA (2'-O-methyladenosine-N6-)-methyltransferase activity"/>
    <property type="evidence" value="ECO:0007669"/>
    <property type="project" value="InterPro"/>
</dbReference>
<dbReference type="GO" id="GO:0099122">
    <property type="term" value="F:RNA polymerase II C-terminal domain binding"/>
    <property type="evidence" value="ECO:0007669"/>
    <property type="project" value="InterPro"/>
</dbReference>
<name>Q7R8J4_PLAYO</name>
<proteinExistence type="predicted"/>
<dbReference type="InterPro" id="IPR039881">
    <property type="entry name" value="PCIF1-like"/>
</dbReference>
<keyword evidence="3" id="KW-1185">Reference proteome</keyword>
<dbReference type="EMBL" id="AABL01002604">
    <property type="protein sequence ID" value="EAA19612.1"/>
    <property type="molecule type" value="Genomic_DNA"/>
</dbReference>
<feature type="domain" description="PCIF1 WW" evidence="1">
    <location>
        <begin position="3"/>
        <end position="122"/>
    </location>
</feature>
<dbReference type="AlphaFoldDB" id="Q7R8J4"/>
<reference evidence="2 3" key="1">
    <citation type="journal article" date="2002" name="Nature">
        <title>Genome sequence and comparative analysis of the model rodent malaria parasite Plasmodium yoelii yoelii.</title>
        <authorList>
            <person name="Carlton J.M."/>
            <person name="Angiuoli S.V."/>
            <person name="Suh B.B."/>
            <person name="Kooij T.W."/>
            <person name="Pertea M."/>
            <person name="Silva J.C."/>
            <person name="Ermolaeva M.D."/>
            <person name="Allen J.E."/>
            <person name="Selengut J.D."/>
            <person name="Koo H.L."/>
            <person name="Peterson J.D."/>
            <person name="Pop M."/>
            <person name="Kosack D.S."/>
            <person name="Shumway M.F."/>
            <person name="Bidwell S.L."/>
            <person name="Shallom S.J."/>
            <person name="van Aken S.E."/>
            <person name="Riedmuller S.B."/>
            <person name="Feldblyum T.V."/>
            <person name="Cho J.K."/>
            <person name="Quackenbush J."/>
            <person name="Sedegah M."/>
            <person name="Shoaibi A."/>
            <person name="Cummings L.M."/>
            <person name="Florens L."/>
            <person name="Yates J.R."/>
            <person name="Raine J.D."/>
            <person name="Sinden R.E."/>
            <person name="Harris M.A."/>
            <person name="Cunningham D.A."/>
            <person name="Preiser P.R."/>
            <person name="Bergman L.W."/>
            <person name="Vaidya A.B."/>
            <person name="van Lin L.H."/>
            <person name="Janse C.J."/>
            <person name="Waters A.P."/>
            <person name="Smith H.O."/>
            <person name="White O.R."/>
            <person name="Salzberg S.L."/>
            <person name="Venter J.C."/>
            <person name="Fraser C.M."/>
            <person name="Hoffman S.L."/>
            <person name="Gardner M.J."/>
            <person name="Carucci D.J."/>
        </authorList>
    </citation>
    <scope>NUCLEOTIDE SEQUENCE [LARGE SCALE GENOMIC DNA]</scope>
    <source>
        <strain evidence="2 3">17XNL</strain>
    </source>
</reference>
<evidence type="ECO:0000313" key="2">
    <source>
        <dbReference type="EMBL" id="EAA19612.1"/>
    </source>
</evidence>
<dbReference type="PANTHER" id="PTHR21727:SF0">
    <property type="entry name" value="MRNA (2'-O-METHYLADENOSINE-N(6)-)-METHYLTRANSFERASE"/>
    <property type="match status" value="1"/>
</dbReference>